<evidence type="ECO:0000256" key="6">
    <source>
        <dbReference type="SAM" id="Phobius"/>
    </source>
</evidence>
<dbReference type="Pfam" id="PF02687">
    <property type="entry name" value="FtsX"/>
    <property type="match status" value="2"/>
</dbReference>
<evidence type="ECO:0000256" key="3">
    <source>
        <dbReference type="ARBA" id="ARBA00022692"/>
    </source>
</evidence>
<keyword evidence="3 6" id="KW-0812">Transmembrane</keyword>
<proteinExistence type="predicted"/>
<evidence type="ECO:0000256" key="4">
    <source>
        <dbReference type="ARBA" id="ARBA00022989"/>
    </source>
</evidence>
<dbReference type="AlphaFoldDB" id="A0A4Y1YR46"/>
<keyword evidence="9" id="KW-1185">Reference proteome</keyword>
<organism evidence="8 9">
    <name type="scientific">Nitrosomonas stercoris</name>
    <dbReference type="NCBI Taxonomy" id="1444684"/>
    <lineage>
        <taxon>Bacteria</taxon>
        <taxon>Pseudomonadati</taxon>
        <taxon>Pseudomonadota</taxon>
        <taxon>Betaproteobacteria</taxon>
        <taxon>Nitrosomonadales</taxon>
        <taxon>Nitrosomonadaceae</taxon>
        <taxon>Nitrosomonas</taxon>
    </lineage>
</organism>
<evidence type="ECO:0000256" key="2">
    <source>
        <dbReference type="ARBA" id="ARBA00022475"/>
    </source>
</evidence>
<feature type="transmembrane region" description="Helical" evidence="6">
    <location>
        <begin position="309"/>
        <end position="331"/>
    </location>
</feature>
<comment type="subcellular location">
    <subcellularLocation>
        <location evidence="1">Cell membrane</location>
        <topology evidence="1">Multi-pass membrane protein</topology>
    </subcellularLocation>
</comment>
<keyword evidence="2" id="KW-1003">Cell membrane</keyword>
<feature type="transmembrane region" description="Helical" evidence="6">
    <location>
        <begin position="261"/>
        <end position="281"/>
    </location>
</feature>
<feature type="transmembrane region" description="Helical" evidence="6">
    <location>
        <begin position="398"/>
        <end position="417"/>
    </location>
</feature>
<gene>
    <name evidence="8" type="ORF">Nstercoris_01648</name>
</gene>
<keyword evidence="4 6" id="KW-1133">Transmembrane helix</keyword>
<feature type="transmembrane region" description="Helical" evidence="6">
    <location>
        <begin position="351"/>
        <end position="377"/>
    </location>
</feature>
<dbReference type="PANTHER" id="PTHR30287">
    <property type="entry name" value="MEMBRANE COMPONENT OF PREDICTED ABC SUPERFAMILY METABOLITE UPTAKE TRANSPORTER"/>
    <property type="match status" value="1"/>
</dbReference>
<feature type="transmembrane region" description="Helical" evidence="6">
    <location>
        <begin position="20"/>
        <end position="40"/>
    </location>
</feature>
<dbReference type="PANTHER" id="PTHR30287:SF1">
    <property type="entry name" value="INNER MEMBRANE PROTEIN"/>
    <property type="match status" value="1"/>
</dbReference>
<evidence type="ECO:0000256" key="5">
    <source>
        <dbReference type="ARBA" id="ARBA00023136"/>
    </source>
</evidence>
<keyword evidence="5 6" id="KW-0472">Membrane</keyword>
<reference evidence="8 9" key="1">
    <citation type="submission" date="2019-06" db="EMBL/GenBank/DDBJ databases">
        <title>Nitrosomonas stercoris KYUHI-S whole genome shotgun sequence.</title>
        <authorList>
            <person name="Nakagawa T."/>
            <person name="Tsuchiya Y."/>
            <person name="Takahashi R."/>
        </authorList>
    </citation>
    <scope>NUCLEOTIDE SEQUENCE [LARGE SCALE GENOMIC DNA]</scope>
    <source>
        <strain evidence="8 9">KYUHI-S</strain>
    </source>
</reference>
<feature type="transmembrane region" description="Helical" evidence="6">
    <location>
        <begin position="801"/>
        <end position="822"/>
    </location>
</feature>
<dbReference type="KEGG" id="nst:Nstercoris_01648"/>
<dbReference type="EMBL" id="AP019755">
    <property type="protein sequence ID" value="BBL35383.1"/>
    <property type="molecule type" value="Genomic_DNA"/>
</dbReference>
<dbReference type="GO" id="GO:0005886">
    <property type="term" value="C:plasma membrane"/>
    <property type="evidence" value="ECO:0007669"/>
    <property type="project" value="UniProtKB-SubCell"/>
</dbReference>
<accession>A0A4Y1YR46</accession>
<feature type="transmembrane region" description="Helical" evidence="6">
    <location>
        <begin position="423"/>
        <end position="448"/>
    </location>
</feature>
<name>A0A4Y1YR46_9PROT</name>
<evidence type="ECO:0000313" key="8">
    <source>
        <dbReference type="EMBL" id="BBL35383.1"/>
    </source>
</evidence>
<feature type="transmembrane region" description="Helical" evidence="6">
    <location>
        <begin position="718"/>
        <end position="738"/>
    </location>
</feature>
<evidence type="ECO:0000259" key="7">
    <source>
        <dbReference type="Pfam" id="PF02687"/>
    </source>
</evidence>
<dbReference type="Proteomes" id="UP000316473">
    <property type="component" value="Chromosome"/>
</dbReference>
<feature type="transmembrane region" description="Helical" evidence="6">
    <location>
        <begin position="759"/>
        <end position="789"/>
    </location>
</feature>
<protein>
    <recommendedName>
        <fullName evidence="7">ABC3 transporter permease C-terminal domain-containing protein</fullName>
    </recommendedName>
</protein>
<dbReference type="InterPro" id="IPR003838">
    <property type="entry name" value="ABC3_permease_C"/>
</dbReference>
<feature type="transmembrane region" description="Helical" evidence="6">
    <location>
        <begin position="469"/>
        <end position="491"/>
    </location>
</feature>
<feature type="domain" description="ABC3 transporter permease C-terminal" evidence="7">
    <location>
        <begin position="718"/>
        <end position="820"/>
    </location>
</feature>
<dbReference type="InterPro" id="IPR038766">
    <property type="entry name" value="Membrane_comp_ABC_pdt"/>
</dbReference>
<feature type="domain" description="ABC3 transporter permease C-terminal" evidence="7">
    <location>
        <begin position="264"/>
        <end position="379"/>
    </location>
</feature>
<evidence type="ECO:0000313" key="9">
    <source>
        <dbReference type="Proteomes" id="UP000316473"/>
    </source>
</evidence>
<evidence type="ECO:0000256" key="1">
    <source>
        <dbReference type="ARBA" id="ARBA00004651"/>
    </source>
</evidence>
<sequence>MNIAKLSLRILLRDWRAGELFILTLALIIAVSSVATVSFFSDRVQRALVLESNQLLGGDLLITSDKPLLPSYTEYAHQIGLNTAHLTRFPSMISAGDNSILTSIKVASPGYPLRGELKLTQPGTAENPAPVVRVAHDIPQPGTVWVDEKVINALGVTIGDKIEVGASEMTIASQVESEPDHSVGFVSMNPRLLMHEQDLAGTGLIRPGSRINYQLLVAGEQKQVEEFGRWIKDKLSPSERVIGIQEARPEIRSALDRAGKFLNLAALASVVVAAAAIALAIRRFIQRHLDGCAVMRCLSATESDLLRLYSYYFIMLGLIASLFGCVLALFAQEFLSYWLEKLMAITLPPSGILPAVQGVFTGMVLLLGFALPPLLNLRQVPALRVIRRDLELANAHSLIGYGFGIAILAILFVWRAGSFELGIMVMLGFLLAIVLFGFCGWLLIKLLLLTRSPGSNAWNYGLANIRRRALPSLIQATALGLGLMALLTLTLTRNDLLQDWQALLPENTPNQFLVNVHLDQQEQLMAFLDEHAIARPDIFPMVRARLLEVNDHPINLDDYSDPRAKQLINREFNLSWADTLQPDNEIVAGHWWRAEAEADADATEHELSLEQGFAETVDLKLGDRLKFYTGGGDFTATVTSLRTVDWDTFNVNFFAVVRPGVLDNYPANYVTSFYLPPDKAHVMQELTRMFPNFLIIDVASVIERVQSMVEQVTHAIEFVFLFTLLAGFAVLYAAIASTQDERIYETAIFRTLGAKKQRLMWAWAVEFAVLGALAGCFAAAGASVLGYLIGKYALHINYAPSLWIGVVSILISVVGVTLFGLVGTRSTLSQTPLQVLRK</sequence>